<keyword evidence="3" id="KW-1185">Reference proteome</keyword>
<accession>A0A5C3R239</accession>
<gene>
    <name evidence="2" type="ORF">BDV98DRAFT_590568</name>
</gene>
<feature type="transmembrane region" description="Helical" evidence="1">
    <location>
        <begin position="160"/>
        <end position="183"/>
    </location>
</feature>
<dbReference type="OrthoDB" id="3346251at2759"/>
<feature type="transmembrane region" description="Helical" evidence="1">
    <location>
        <begin position="45"/>
        <end position="69"/>
    </location>
</feature>
<feature type="transmembrane region" description="Helical" evidence="1">
    <location>
        <begin position="89"/>
        <end position="104"/>
    </location>
</feature>
<feature type="transmembrane region" description="Helical" evidence="1">
    <location>
        <begin position="234"/>
        <end position="251"/>
    </location>
</feature>
<evidence type="ECO:0000313" key="3">
    <source>
        <dbReference type="Proteomes" id="UP000305067"/>
    </source>
</evidence>
<feature type="transmembrane region" description="Helical" evidence="1">
    <location>
        <begin position="12"/>
        <end position="33"/>
    </location>
</feature>
<proteinExistence type="predicted"/>
<name>A0A5C3R239_9AGAR</name>
<organism evidence="2 3">
    <name type="scientific">Pterulicium gracile</name>
    <dbReference type="NCBI Taxonomy" id="1884261"/>
    <lineage>
        <taxon>Eukaryota</taxon>
        <taxon>Fungi</taxon>
        <taxon>Dikarya</taxon>
        <taxon>Basidiomycota</taxon>
        <taxon>Agaricomycotina</taxon>
        <taxon>Agaricomycetes</taxon>
        <taxon>Agaricomycetidae</taxon>
        <taxon>Agaricales</taxon>
        <taxon>Pleurotineae</taxon>
        <taxon>Pterulaceae</taxon>
        <taxon>Pterulicium</taxon>
    </lineage>
</organism>
<sequence length="362" mass="40569">MDAHSVSSHLRVAAIAFALYDLCVTSPAVYRIYNDHRRTRRISVSLLSLILLRFTSIAVLALSSFGFFYDRFDARSCQYYHLLPPTFKVLQAAVCQCILGFRAFNLSRRSPAVGRFLLLLLIATVTLQGLTSLAGRQPQVDAKAGNCLAFSPRSNFQNAYMHYVFAIGYDIVTLSICCYYLWTHKRSSQSSVMTKLFRVTLIDGIGYFIALTCINILNLLLFRTTVTPELQSSAVALSYAFILIMSSRIILHMHEASLEHRETGALAGGIITVTHHLDAAKDVNQALRSQFETGIYKVHDLAGARGNTPVRDSRRFSDTVDPLQQPDHVVEVRVERTVKLSRNRTAFQLETYQSGGGRRDFA</sequence>
<evidence type="ECO:0000313" key="2">
    <source>
        <dbReference type="EMBL" id="TFL04804.1"/>
    </source>
</evidence>
<dbReference type="Proteomes" id="UP000305067">
    <property type="component" value="Unassembled WGS sequence"/>
</dbReference>
<dbReference type="STRING" id="1884261.A0A5C3R239"/>
<reference evidence="2 3" key="1">
    <citation type="journal article" date="2019" name="Nat. Ecol. Evol.">
        <title>Megaphylogeny resolves global patterns of mushroom evolution.</title>
        <authorList>
            <person name="Varga T."/>
            <person name="Krizsan K."/>
            <person name="Foldi C."/>
            <person name="Dima B."/>
            <person name="Sanchez-Garcia M."/>
            <person name="Sanchez-Ramirez S."/>
            <person name="Szollosi G.J."/>
            <person name="Szarkandi J.G."/>
            <person name="Papp V."/>
            <person name="Albert L."/>
            <person name="Andreopoulos W."/>
            <person name="Angelini C."/>
            <person name="Antonin V."/>
            <person name="Barry K.W."/>
            <person name="Bougher N.L."/>
            <person name="Buchanan P."/>
            <person name="Buyck B."/>
            <person name="Bense V."/>
            <person name="Catcheside P."/>
            <person name="Chovatia M."/>
            <person name="Cooper J."/>
            <person name="Damon W."/>
            <person name="Desjardin D."/>
            <person name="Finy P."/>
            <person name="Geml J."/>
            <person name="Haridas S."/>
            <person name="Hughes K."/>
            <person name="Justo A."/>
            <person name="Karasinski D."/>
            <person name="Kautmanova I."/>
            <person name="Kiss B."/>
            <person name="Kocsube S."/>
            <person name="Kotiranta H."/>
            <person name="LaButti K.M."/>
            <person name="Lechner B.E."/>
            <person name="Liimatainen K."/>
            <person name="Lipzen A."/>
            <person name="Lukacs Z."/>
            <person name="Mihaltcheva S."/>
            <person name="Morgado L.N."/>
            <person name="Niskanen T."/>
            <person name="Noordeloos M.E."/>
            <person name="Ohm R.A."/>
            <person name="Ortiz-Santana B."/>
            <person name="Ovrebo C."/>
            <person name="Racz N."/>
            <person name="Riley R."/>
            <person name="Savchenko A."/>
            <person name="Shiryaev A."/>
            <person name="Soop K."/>
            <person name="Spirin V."/>
            <person name="Szebenyi C."/>
            <person name="Tomsovsky M."/>
            <person name="Tulloss R.E."/>
            <person name="Uehling J."/>
            <person name="Grigoriev I.V."/>
            <person name="Vagvolgyi C."/>
            <person name="Papp T."/>
            <person name="Martin F.M."/>
            <person name="Miettinen O."/>
            <person name="Hibbett D.S."/>
            <person name="Nagy L.G."/>
        </authorList>
    </citation>
    <scope>NUCLEOTIDE SEQUENCE [LARGE SCALE GENOMIC DNA]</scope>
    <source>
        <strain evidence="2 3">CBS 309.79</strain>
    </source>
</reference>
<protein>
    <submittedName>
        <fullName evidence="2">Uncharacterized protein</fullName>
    </submittedName>
</protein>
<keyword evidence="1" id="KW-0472">Membrane</keyword>
<dbReference type="AlphaFoldDB" id="A0A5C3R239"/>
<keyword evidence="1" id="KW-0812">Transmembrane</keyword>
<dbReference type="EMBL" id="ML178818">
    <property type="protein sequence ID" value="TFL04804.1"/>
    <property type="molecule type" value="Genomic_DNA"/>
</dbReference>
<feature type="transmembrane region" description="Helical" evidence="1">
    <location>
        <begin position="116"/>
        <end position="135"/>
    </location>
</feature>
<keyword evidence="1" id="KW-1133">Transmembrane helix</keyword>
<feature type="transmembrane region" description="Helical" evidence="1">
    <location>
        <begin position="204"/>
        <end position="222"/>
    </location>
</feature>
<evidence type="ECO:0000256" key="1">
    <source>
        <dbReference type="SAM" id="Phobius"/>
    </source>
</evidence>